<evidence type="ECO:0000256" key="4">
    <source>
        <dbReference type="ARBA" id="ARBA00022741"/>
    </source>
</evidence>
<feature type="domain" description="Protein kinase" evidence="9">
    <location>
        <begin position="11"/>
        <end position="275"/>
    </location>
</feature>
<evidence type="ECO:0000256" key="3">
    <source>
        <dbReference type="ARBA" id="ARBA00022679"/>
    </source>
</evidence>
<dbReference type="Gene3D" id="1.10.510.10">
    <property type="entry name" value="Transferase(Phosphotransferase) domain 1"/>
    <property type="match status" value="1"/>
</dbReference>
<proteinExistence type="predicted"/>
<dbReference type="InterPro" id="IPR000719">
    <property type="entry name" value="Prot_kinase_dom"/>
</dbReference>
<keyword evidence="3" id="KW-0808">Transferase</keyword>
<gene>
    <name evidence="11" type="ORF">GCM10009560_40330</name>
</gene>
<reference evidence="12" key="1">
    <citation type="journal article" date="2019" name="Int. J. Syst. Evol. Microbiol.">
        <title>The Global Catalogue of Microorganisms (GCM) 10K type strain sequencing project: providing services to taxonomists for standard genome sequencing and annotation.</title>
        <authorList>
            <consortium name="The Broad Institute Genomics Platform"/>
            <consortium name="The Broad Institute Genome Sequencing Center for Infectious Disease"/>
            <person name="Wu L."/>
            <person name="Ma J."/>
        </authorList>
    </citation>
    <scope>NUCLEOTIDE SEQUENCE [LARGE SCALE GENOMIC DNA]</scope>
    <source>
        <strain evidence="12">JCM 11136</strain>
    </source>
</reference>
<dbReference type="PANTHER" id="PTHR43289">
    <property type="entry name" value="MITOGEN-ACTIVATED PROTEIN KINASE KINASE KINASE 20-RELATED"/>
    <property type="match status" value="1"/>
</dbReference>
<keyword evidence="4 7" id="KW-0547">Nucleotide-binding</keyword>
<dbReference type="InterPro" id="IPR011009">
    <property type="entry name" value="Kinase-like_dom_sf"/>
</dbReference>
<comment type="caution">
    <text evidence="11">The sequence shown here is derived from an EMBL/GenBank/DDBJ whole genome shotgun (WGS) entry which is preliminary data.</text>
</comment>
<evidence type="ECO:0000259" key="9">
    <source>
        <dbReference type="PROSITE" id="PS50011"/>
    </source>
</evidence>
<evidence type="ECO:0000256" key="6">
    <source>
        <dbReference type="ARBA" id="ARBA00022840"/>
    </source>
</evidence>
<dbReference type="Proteomes" id="UP001501578">
    <property type="component" value="Unassembled WGS sequence"/>
</dbReference>
<dbReference type="Pfam" id="PF00069">
    <property type="entry name" value="Pkinase"/>
    <property type="match status" value="1"/>
</dbReference>
<evidence type="ECO:0000313" key="11">
    <source>
        <dbReference type="EMBL" id="GAA0933801.1"/>
    </source>
</evidence>
<dbReference type="PROSITE" id="PS00108">
    <property type="entry name" value="PROTEIN_KINASE_ST"/>
    <property type="match status" value="1"/>
</dbReference>
<feature type="binding site" evidence="7">
    <location>
        <begin position="334"/>
        <end position="341"/>
    </location>
    <ligand>
        <name>ATP</name>
        <dbReference type="ChEBI" id="CHEBI:30616"/>
    </ligand>
</feature>
<dbReference type="Gene3D" id="3.30.200.20">
    <property type="entry name" value="Phosphorylase Kinase, domain 1"/>
    <property type="match status" value="1"/>
</dbReference>
<dbReference type="SUPFAM" id="SSF56112">
    <property type="entry name" value="Protein kinase-like (PK-like)"/>
    <property type="match status" value="1"/>
</dbReference>
<keyword evidence="6 7" id="KW-0067">ATP-binding</keyword>
<evidence type="ECO:0000256" key="1">
    <source>
        <dbReference type="ARBA" id="ARBA00012513"/>
    </source>
</evidence>
<accession>A0ABP4ACN0</accession>
<dbReference type="InterPro" id="IPR008271">
    <property type="entry name" value="Ser/Thr_kinase_AS"/>
</dbReference>
<feature type="binding site" evidence="8">
    <location>
        <position position="40"/>
    </location>
    <ligand>
        <name>ATP</name>
        <dbReference type="ChEBI" id="CHEBI:30616"/>
    </ligand>
</feature>
<sequence length="554" mass="60611">MRSGAALNDRYVLENRIGAGGMGEVWRALDQRLDRRVAVKVVLGHHASEVRKVERLKSEAKIVAPLQHPGIVVVFDAGEHDGRLYIVMELLEGQDLSKIVTAHRGGMPIDRVTRITGRMAEALAAAHAGNVIHRDIKPANVMVSGMDRVKICDFGVARIIRSGCEQATSGIGTPAYMAPEQFGGRVDARVDLYSLGCVAYEMAVGERPFLGTDVELMYQHTTQMPKPPCSLRKEVPSALEDLILELMAKDPADRPQRAEDVVARLRSIRSPVPTLDRTPVKAIRSVRAESSGSFEKVARSRFESEPLRFPLGRDEAGTPVTIDLEESVHLLIGGSSGSGYTDPVQTIVAAAVARTTDLRLAILDSHAERLTRFADAAHVLPLAMDNVLPWAADELDRRYRDLRRAQCRTVDRFNSAVRQGLVEAPEGRLGDASDPHPPVIVVVDELADLLRAVPSSAETLRKIARVGRAAALHLVLRTSRPNEQVARSAITCYLPARLGLAMPTPEMSRRILDQEGAESLRLGEALYRAGGDAPVRFLRLVAEPDQAKPTMETR</sequence>
<evidence type="ECO:0000256" key="7">
    <source>
        <dbReference type="PROSITE-ProRule" id="PRU00289"/>
    </source>
</evidence>
<dbReference type="InterPro" id="IPR017441">
    <property type="entry name" value="Protein_kinase_ATP_BS"/>
</dbReference>
<dbReference type="SUPFAM" id="SSF52540">
    <property type="entry name" value="P-loop containing nucleoside triphosphate hydrolases"/>
    <property type="match status" value="1"/>
</dbReference>
<keyword evidence="2" id="KW-0723">Serine/threonine-protein kinase</keyword>
<dbReference type="EMBL" id="BAAAHQ010000021">
    <property type="protein sequence ID" value="GAA0933801.1"/>
    <property type="molecule type" value="Genomic_DNA"/>
</dbReference>
<protein>
    <recommendedName>
        <fullName evidence="1">non-specific serine/threonine protein kinase</fullName>
        <ecNumber evidence="1">2.7.11.1</ecNumber>
    </recommendedName>
</protein>
<dbReference type="EC" id="2.7.11.1" evidence="1"/>
<evidence type="ECO:0000313" key="12">
    <source>
        <dbReference type="Proteomes" id="UP001501578"/>
    </source>
</evidence>
<name>A0ABP4ACN0_9ACTN</name>
<organism evidence="11 12">
    <name type="scientific">Nonomuraea longicatena</name>
    <dbReference type="NCBI Taxonomy" id="83682"/>
    <lineage>
        <taxon>Bacteria</taxon>
        <taxon>Bacillati</taxon>
        <taxon>Actinomycetota</taxon>
        <taxon>Actinomycetes</taxon>
        <taxon>Streptosporangiales</taxon>
        <taxon>Streptosporangiaceae</taxon>
        <taxon>Nonomuraea</taxon>
    </lineage>
</organism>
<dbReference type="SMART" id="SM00220">
    <property type="entry name" value="S_TKc"/>
    <property type="match status" value="1"/>
</dbReference>
<dbReference type="Gene3D" id="3.40.50.300">
    <property type="entry name" value="P-loop containing nucleotide triphosphate hydrolases"/>
    <property type="match status" value="1"/>
</dbReference>
<dbReference type="InterPro" id="IPR002543">
    <property type="entry name" value="FtsK_dom"/>
</dbReference>
<dbReference type="PROSITE" id="PS00107">
    <property type="entry name" value="PROTEIN_KINASE_ATP"/>
    <property type="match status" value="1"/>
</dbReference>
<keyword evidence="12" id="KW-1185">Reference proteome</keyword>
<evidence type="ECO:0000256" key="5">
    <source>
        <dbReference type="ARBA" id="ARBA00022777"/>
    </source>
</evidence>
<dbReference type="PROSITE" id="PS50011">
    <property type="entry name" value="PROTEIN_KINASE_DOM"/>
    <property type="match status" value="1"/>
</dbReference>
<dbReference type="PANTHER" id="PTHR43289:SF6">
    <property type="entry name" value="SERINE_THREONINE-PROTEIN KINASE NEKL-3"/>
    <property type="match status" value="1"/>
</dbReference>
<feature type="domain" description="FtsK" evidence="10">
    <location>
        <begin position="317"/>
        <end position="509"/>
    </location>
</feature>
<dbReference type="InterPro" id="IPR027417">
    <property type="entry name" value="P-loop_NTPase"/>
</dbReference>
<dbReference type="Pfam" id="PF01580">
    <property type="entry name" value="FtsK_SpoIIIE"/>
    <property type="match status" value="1"/>
</dbReference>
<dbReference type="CDD" id="cd14014">
    <property type="entry name" value="STKc_PknB_like"/>
    <property type="match status" value="1"/>
</dbReference>
<evidence type="ECO:0000259" key="10">
    <source>
        <dbReference type="PROSITE" id="PS50901"/>
    </source>
</evidence>
<evidence type="ECO:0000256" key="2">
    <source>
        <dbReference type="ARBA" id="ARBA00022527"/>
    </source>
</evidence>
<keyword evidence="5" id="KW-0418">Kinase</keyword>
<evidence type="ECO:0000256" key="8">
    <source>
        <dbReference type="PROSITE-ProRule" id="PRU10141"/>
    </source>
</evidence>
<dbReference type="PROSITE" id="PS50901">
    <property type="entry name" value="FTSK"/>
    <property type="match status" value="1"/>
</dbReference>